<evidence type="ECO:0000259" key="1">
    <source>
        <dbReference type="PROSITE" id="PS50181"/>
    </source>
</evidence>
<evidence type="ECO:0000313" key="3">
    <source>
        <dbReference type="Proteomes" id="UP000008068"/>
    </source>
</evidence>
<sequence length="338" mass="38612">MTLPFQKLPFLVMQNILQIMGFLDLFLLSCTSAKTKRIVKNAFTTRNHILLVGVGEALALKIVSGYDENYGEQIFLCSEEIHAEKEFHVNIGTVDTVPANYSEEQDDGTLILFTYWSDPKIGFNVIHEAIFEVFGATVNEVSIDVAGVPAKIHQKEIEWLENKLPTLPSFAISGRCSFQDYIWLLKNVRTKNVVFFSMEPTEYSENNEIVNLEMEDVTITHGKWMKIHDIEAIKARNICLKDISLTDNEINVFLKNLGAFKEKSNMKELTLTFYRQADPEIVFEGLDVINEVQIKPVDSHNQWSFELANGEKCTVIYVEYDNDESDDLIFGFEIQIGN</sequence>
<dbReference type="PROSITE" id="PS50181">
    <property type="entry name" value="FBOX"/>
    <property type="match status" value="1"/>
</dbReference>
<dbReference type="FunCoup" id="G0NXL2">
    <property type="interactions" value="1876"/>
</dbReference>
<organism evidence="3">
    <name type="scientific">Caenorhabditis brenneri</name>
    <name type="common">Nematode worm</name>
    <dbReference type="NCBI Taxonomy" id="135651"/>
    <lineage>
        <taxon>Eukaryota</taxon>
        <taxon>Metazoa</taxon>
        <taxon>Ecdysozoa</taxon>
        <taxon>Nematoda</taxon>
        <taxon>Chromadorea</taxon>
        <taxon>Rhabditida</taxon>
        <taxon>Rhabditina</taxon>
        <taxon>Rhabditomorpha</taxon>
        <taxon>Rhabditoidea</taxon>
        <taxon>Rhabditidae</taxon>
        <taxon>Peloderinae</taxon>
        <taxon>Caenorhabditis</taxon>
    </lineage>
</organism>
<dbReference type="EMBL" id="GL379973">
    <property type="protein sequence ID" value="EGT39580.1"/>
    <property type="molecule type" value="Genomic_DNA"/>
</dbReference>
<dbReference type="Pfam" id="PF00646">
    <property type="entry name" value="F-box"/>
    <property type="match status" value="1"/>
</dbReference>
<dbReference type="InterPro" id="IPR053222">
    <property type="entry name" value="Zygotic_Embryogenesis-Asso"/>
</dbReference>
<dbReference type="InParanoid" id="G0NXL2"/>
<dbReference type="Pfam" id="PF07735">
    <property type="entry name" value="FBA_2"/>
    <property type="match status" value="1"/>
</dbReference>
<evidence type="ECO:0000313" key="2">
    <source>
        <dbReference type="EMBL" id="EGT39580.1"/>
    </source>
</evidence>
<protein>
    <recommendedName>
        <fullName evidence="1">F-box domain-containing protein</fullName>
    </recommendedName>
</protein>
<proteinExistence type="predicted"/>
<dbReference type="InterPro" id="IPR012885">
    <property type="entry name" value="F-box_Sdz-33"/>
</dbReference>
<dbReference type="PANTHER" id="PTHR22899:SF0">
    <property type="entry name" value="F-BOX ASSOCIATED DOMAIN-CONTAINING PROTEIN-RELATED"/>
    <property type="match status" value="1"/>
</dbReference>
<dbReference type="AlphaFoldDB" id="G0NXL2"/>
<dbReference type="InterPro" id="IPR001810">
    <property type="entry name" value="F-box_dom"/>
</dbReference>
<reference evidence="3" key="1">
    <citation type="submission" date="2011-07" db="EMBL/GenBank/DDBJ databases">
        <authorList>
            <consortium name="Caenorhabditis brenneri Sequencing and Analysis Consortium"/>
            <person name="Wilson R.K."/>
        </authorList>
    </citation>
    <scope>NUCLEOTIDE SEQUENCE [LARGE SCALE GENOMIC DNA]</scope>
    <source>
        <strain evidence="3">PB2801</strain>
    </source>
</reference>
<gene>
    <name evidence="2" type="ORF">CAEBREN_04613</name>
</gene>
<accession>G0NXL2</accession>
<keyword evidence="3" id="KW-1185">Reference proteome</keyword>
<dbReference type="HOGENOM" id="CLU_070667_0_0_1"/>
<dbReference type="PANTHER" id="PTHR22899">
    <property type="entry name" value="CYCLIN-RELATED F-BOX FAMILY"/>
    <property type="match status" value="1"/>
</dbReference>
<dbReference type="Proteomes" id="UP000008068">
    <property type="component" value="Unassembled WGS sequence"/>
</dbReference>
<name>G0NXL2_CAEBE</name>
<feature type="domain" description="F-box" evidence="1">
    <location>
        <begin position="2"/>
        <end position="48"/>
    </location>
</feature>